<sequence length="188" mass="20800">MYNWLHTTRVIVLTVSSVFSLIVLGLAANWISVTEQKQNLYYSLIIDWLRRGALTSMILFELSWLGFLWVMWLATAAYAADQLGGFGQTCHFYLEPSWWTEGCSETQAITAFSFLIWIGLTGYLITLLTLCIIAANRGAGVWKSTVKEANFAPVKMDLSGAMGTPEGKLEPVGVAVQPGTYPPQPINV</sequence>
<evidence type="ECO:0000313" key="1">
    <source>
        <dbReference type="EMBL" id="KAJ3529686.1"/>
    </source>
</evidence>
<keyword evidence="2" id="KW-1185">Reference proteome</keyword>
<proteinExistence type="predicted"/>
<gene>
    <name evidence="1" type="ORF">NM688_g7822</name>
</gene>
<comment type="caution">
    <text evidence="1">The sequence shown here is derived from an EMBL/GenBank/DDBJ whole genome shotgun (WGS) entry which is preliminary data.</text>
</comment>
<dbReference type="EMBL" id="JANHOG010001929">
    <property type="protein sequence ID" value="KAJ3529686.1"/>
    <property type="molecule type" value="Genomic_DNA"/>
</dbReference>
<dbReference type="Proteomes" id="UP001148662">
    <property type="component" value="Unassembled WGS sequence"/>
</dbReference>
<organism evidence="1 2">
    <name type="scientific">Phlebia brevispora</name>
    <dbReference type="NCBI Taxonomy" id="194682"/>
    <lineage>
        <taxon>Eukaryota</taxon>
        <taxon>Fungi</taxon>
        <taxon>Dikarya</taxon>
        <taxon>Basidiomycota</taxon>
        <taxon>Agaricomycotina</taxon>
        <taxon>Agaricomycetes</taxon>
        <taxon>Polyporales</taxon>
        <taxon>Meruliaceae</taxon>
        <taxon>Phlebia</taxon>
    </lineage>
</organism>
<reference evidence="1" key="1">
    <citation type="submission" date="2022-07" db="EMBL/GenBank/DDBJ databases">
        <title>Genome Sequence of Phlebia brevispora.</title>
        <authorList>
            <person name="Buettner E."/>
        </authorList>
    </citation>
    <scope>NUCLEOTIDE SEQUENCE</scope>
    <source>
        <strain evidence="1">MPL23</strain>
    </source>
</reference>
<name>A0ACC1S0S4_9APHY</name>
<protein>
    <submittedName>
        <fullName evidence="1">Uncharacterized protein</fullName>
    </submittedName>
</protein>
<accession>A0ACC1S0S4</accession>
<evidence type="ECO:0000313" key="2">
    <source>
        <dbReference type="Proteomes" id="UP001148662"/>
    </source>
</evidence>